<accession>A0A0R1I004</accession>
<feature type="domain" description="Baseplate J-like C-terminal" evidence="3">
    <location>
        <begin position="279"/>
        <end position="379"/>
    </location>
</feature>
<gene>
    <name evidence="4" type="ORF">FC96_GL001379</name>
</gene>
<reference evidence="4 5" key="1">
    <citation type="journal article" date="2015" name="Genome Announc.">
        <title>Expanding the biotechnology potential of lactobacilli through comparative genomics of 213 strains and associated genera.</title>
        <authorList>
            <person name="Sun Z."/>
            <person name="Harris H.M."/>
            <person name="McCann A."/>
            <person name="Guo C."/>
            <person name="Argimon S."/>
            <person name="Zhang W."/>
            <person name="Yang X."/>
            <person name="Jeffery I.B."/>
            <person name="Cooney J.C."/>
            <person name="Kagawa T.F."/>
            <person name="Liu W."/>
            <person name="Song Y."/>
            <person name="Salvetti E."/>
            <person name="Wrobel A."/>
            <person name="Rasinkangas P."/>
            <person name="Parkhill J."/>
            <person name="Rea M.C."/>
            <person name="O'Sullivan O."/>
            <person name="Ritari J."/>
            <person name="Douillard F.P."/>
            <person name="Paul Ross R."/>
            <person name="Yang R."/>
            <person name="Briner A.E."/>
            <person name="Felis G.E."/>
            <person name="de Vos W.M."/>
            <person name="Barrangou R."/>
            <person name="Klaenhammer T.R."/>
            <person name="Caufield P.W."/>
            <person name="Cui Y."/>
            <person name="Zhang H."/>
            <person name="O'Toole P.W."/>
        </authorList>
    </citation>
    <scope>NUCLEOTIDE SEQUENCE [LARGE SCALE GENOMIC DNA]</scope>
    <source>
        <strain evidence="4 5">JCM 15530</strain>
    </source>
</reference>
<dbReference type="Pfam" id="PF26078">
    <property type="entry name" value="Baseplate_J_M"/>
    <property type="match status" value="1"/>
</dbReference>
<dbReference type="PANTHER" id="PTHR37829:SF3">
    <property type="entry name" value="PROTEIN JAYE-RELATED"/>
    <property type="match status" value="1"/>
</dbReference>
<evidence type="ECO:0000313" key="4">
    <source>
        <dbReference type="EMBL" id="KRK49050.1"/>
    </source>
</evidence>
<dbReference type="OrthoDB" id="2554267at2"/>
<proteinExistence type="inferred from homology"/>
<dbReference type="Pfam" id="PF26079">
    <property type="entry name" value="Baseplate_J_C"/>
    <property type="match status" value="1"/>
</dbReference>
<evidence type="ECO:0000256" key="1">
    <source>
        <dbReference type="ARBA" id="ARBA00038087"/>
    </source>
</evidence>
<dbReference type="RefSeq" id="WP_056942155.1">
    <property type="nucleotide sequence ID" value="NZ_AZCX01000002.1"/>
</dbReference>
<sequence length="381" mass="41070">MTPNDLIAIYESQDFDYWLNRMLDEVSDKFNKREGSIIYDAIAPAATMLAEGSLDRAQVVKQVWIPTSTDEFLDLHASDKGTARQAATFAQVTAKWTDSDGKPINNVEVGDRFAQVGDAPIFYTVVKVEPDGTGLLVSESDGVGANSYIGQILPVTPNDSLSWAEVTEVSVPARATETDEDLRSRLLSGTDYIAYGGNVADYIDMMAKITTIGAGQVYPTWQGGGTVKLVILDNDLKPASSELIEQVQETIDPAPQGEGYGLAPIDHVVTVVAPEALKVDITSTVEVATDTTLGAVTEKIKAAIADYFKALSEKWDTVDAKTGRGYSMTVYRSQLLAEMMKVEGVTNATLPVLNGAEDDLILEFTDETSQLPVIGEVVLNA</sequence>
<feature type="domain" description="Baseplate J-like central" evidence="2">
    <location>
        <begin position="194"/>
        <end position="273"/>
    </location>
</feature>
<evidence type="ECO:0000259" key="3">
    <source>
        <dbReference type="Pfam" id="PF26079"/>
    </source>
</evidence>
<evidence type="ECO:0000259" key="2">
    <source>
        <dbReference type="Pfam" id="PF26078"/>
    </source>
</evidence>
<comment type="caution">
    <text evidence="4">The sequence shown here is derived from an EMBL/GenBank/DDBJ whole genome shotgun (WGS) entry which is preliminary data.</text>
</comment>
<organism evidence="4 5">
    <name type="scientific">Secundilactobacillus kimchicus JCM 15530</name>
    <dbReference type="NCBI Taxonomy" id="1302272"/>
    <lineage>
        <taxon>Bacteria</taxon>
        <taxon>Bacillati</taxon>
        <taxon>Bacillota</taxon>
        <taxon>Bacilli</taxon>
        <taxon>Lactobacillales</taxon>
        <taxon>Lactobacillaceae</taxon>
        <taxon>Secundilactobacillus</taxon>
    </lineage>
</organism>
<name>A0A0R1I004_9LACO</name>
<comment type="similarity">
    <text evidence="1">Belongs to the Mu gp47/PBSX XkdT family.</text>
</comment>
<evidence type="ECO:0008006" key="6">
    <source>
        <dbReference type="Google" id="ProtNLM"/>
    </source>
</evidence>
<dbReference type="EMBL" id="AZCX01000002">
    <property type="protein sequence ID" value="KRK49050.1"/>
    <property type="molecule type" value="Genomic_DNA"/>
</dbReference>
<dbReference type="Proteomes" id="UP000050911">
    <property type="component" value="Unassembled WGS sequence"/>
</dbReference>
<evidence type="ECO:0000313" key="5">
    <source>
        <dbReference type="Proteomes" id="UP000050911"/>
    </source>
</evidence>
<keyword evidence="5" id="KW-1185">Reference proteome</keyword>
<dbReference type="PATRIC" id="fig|1302272.5.peg.1387"/>
<dbReference type="InterPro" id="IPR052399">
    <property type="entry name" value="Phage_Baseplate_Assmbl_Protein"/>
</dbReference>
<protein>
    <recommendedName>
        <fullName evidence="6">Baseplate protein J-like domain-containing protein</fullName>
    </recommendedName>
</protein>
<dbReference type="STRING" id="1302272.FC96_GL001379"/>
<dbReference type="PANTHER" id="PTHR37829">
    <property type="entry name" value="PHAGE-LIKE ELEMENT PBSX PROTEIN XKDT"/>
    <property type="match status" value="1"/>
</dbReference>
<dbReference type="AlphaFoldDB" id="A0A0R1I004"/>
<dbReference type="InterPro" id="IPR058530">
    <property type="entry name" value="Baseplate_J-like_C"/>
</dbReference>
<dbReference type="InterPro" id="IPR058531">
    <property type="entry name" value="Baseplate_J_M"/>
</dbReference>